<dbReference type="InterPro" id="IPR027417">
    <property type="entry name" value="P-loop_NTPase"/>
</dbReference>
<dbReference type="Gene3D" id="3.40.50.300">
    <property type="entry name" value="P-loop containing nucleotide triphosphate hydrolases"/>
    <property type="match status" value="2"/>
</dbReference>
<evidence type="ECO:0000256" key="4">
    <source>
        <dbReference type="ARBA" id="ARBA00022801"/>
    </source>
</evidence>
<dbReference type="EC" id="5.6.2.4" evidence="10"/>
<accession>A0A1H7VYY2</accession>
<dbReference type="SMART" id="SM00487">
    <property type="entry name" value="DEXDc"/>
    <property type="match status" value="1"/>
</dbReference>
<dbReference type="Proteomes" id="UP000199450">
    <property type="component" value="Unassembled WGS sequence"/>
</dbReference>
<evidence type="ECO:0000256" key="8">
    <source>
        <dbReference type="ARBA" id="ARBA00023235"/>
    </source>
</evidence>
<evidence type="ECO:0000259" key="13">
    <source>
        <dbReference type="PROSITE" id="PS51192"/>
    </source>
</evidence>
<keyword evidence="8" id="KW-0413">Isomerase</keyword>
<proteinExistence type="inferred from homology"/>
<evidence type="ECO:0000313" key="16">
    <source>
        <dbReference type="Proteomes" id="UP000199450"/>
    </source>
</evidence>
<evidence type="ECO:0000256" key="2">
    <source>
        <dbReference type="ARBA" id="ARBA00022723"/>
    </source>
</evidence>
<dbReference type="PANTHER" id="PTHR13710">
    <property type="entry name" value="DNA HELICASE RECQ FAMILY MEMBER"/>
    <property type="match status" value="1"/>
</dbReference>
<dbReference type="NCBIfam" id="TIGR00614">
    <property type="entry name" value="recQ_fam"/>
    <property type="match status" value="1"/>
</dbReference>
<dbReference type="PROSITE" id="PS51192">
    <property type="entry name" value="HELICASE_ATP_BIND_1"/>
    <property type="match status" value="1"/>
</dbReference>
<dbReference type="Gene3D" id="1.10.10.10">
    <property type="entry name" value="Winged helix-like DNA-binding domain superfamily/Winged helix DNA-binding domain"/>
    <property type="match status" value="1"/>
</dbReference>
<keyword evidence="5 15" id="KW-0347">Helicase</keyword>
<dbReference type="FunFam" id="3.40.50.300:FF:000296">
    <property type="entry name" value="ATP-dependent DNA helicase RecQ"/>
    <property type="match status" value="1"/>
</dbReference>
<evidence type="ECO:0000256" key="10">
    <source>
        <dbReference type="ARBA" id="ARBA00034808"/>
    </source>
</evidence>
<dbReference type="Pfam" id="PF00270">
    <property type="entry name" value="DEAD"/>
    <property type="match status" value="1"/>
</dbReference>
<feature type="domain" description="Helicase ATP-binding" evidence="13">
    <location>
        <begin position="32"/>
        <end position="200"/>
    </location>
</feature>
<dbReference type="AlphaFoldDB" id="A0A1H7VYY2"/>
<dbReference type="InterPro" id="IPR004589">
    <property type="entry name" value="DNA_helicase_ATP-dep_RecQ"/>
</dbReference>
<evidence type="ECO:0000256" key="7">
    <source>
        <dbReference type="ARBA" id="ARBA00023125"/>
    </source>
</evidence>
<comment type="similarity">
    <text evidence="1">Belongs to the helicase family. RecQ subfamily.</text>
</comment>
<dbReference type="GO" id="GO:0046872">
    <property type="term" value="F:metal ion binding"/>
    <property type="evidence" value="ECO:0007669"/>
    <property type="project" value="UniProtKB-KW"/>
</dbReference>
<keyword evidence="6" id="KW-0067">ATP-binding</keyword>
<dbReference type="InterPro" id="IPR036388">
    <property type="entry name" value="WH-like_DNA-bd_sf"/>
</dbReference>
<gene>
    <name evidence="15" type="ORF">SAMN05421856_101370</name>
</gene>
<comment type="catalytic activity">
    <reaction evidence="9">
        <text>Couples ATP hydrolysis with the unwinding of duplex DNA by translocating in the 3'-5' direction.</text>
        <dbReference type="EC" id="5.6.2.4"/>
    </reaction>
</comment>
<dbReference type="PROSITE" id="PS51194">
    <property type="entry name" value="HELICASE_CTER"/>
    <property type="match status" value="1"/>
</dbReference>
<keyword evidence="2" id="KW-0479">Metal-binding</keyword>
<evidence type="ECO:0000256" key="6">
    <source>
        <dbReference type="ARBA" id="ARBA00022840"/>
    </source>
</evidence>
<dbReference type="GO" id="GO:0030894">
    <property type="term" value="C:replisome"/>
    <property type="evidence" value="ECO:0007669"/>
    <property type="project" value="TreeGrafter"/>
</dbReference>
<dbReference type="PANTHER" id="PTHR13710:SF105">
    <property type="entry name" value="ATP-DEPENDENT DNA HELICASE Q1"/>
    <property type="match status" value="1"/>
</dbReference>
<evidence type="ECO:0000256" key="3">
    <source>
        <dbReference type="ARBA" id="ARBA00022741"/>
    </source>
</evidence>
<sequence>MISHQDFQELKFKTLKYFWGYDTFRDAQEAIIDSVINEKDTLVLLPTGAGKSLCYQLPALLKEGTCLIISPLLALMKDQVSQLKSRGIEAEYLSSELDEYDAEGIYDRCKEGLTKMLYISPERLTNKQFLQNIEEIQLSFIAVDEAHCISEWGQDFRPSYQNIKEFRKNNPKIPCLALTATATPKVLEEIKAKLELKNPQVFQKSFKRDNIRIFTEEVSDKFQKVYDILKFTRESGIVYVRTRREAELLCEFLKRNQLKNVDFFHAGLTAKEKNAKQMIWNNSDSQVLISTNAFGMGIDKDNVRFVIHYSPAPSIENYYQEIGRSGRDGQESFAFLLWDKQELSNFDDILKNQTPNKAEFLRILTYLYSIFQVAEFELPEKVFQLSLSGIQNFTKLSSAKIKNVLNFLHNQEIIYFNDHKSLSSLQLLMQADEIDQLPHKDSYFIELMLRTVSGITTHKVMFSEQQVSNKIGVSVHLIKERLKELQKKGYVEYVDGALSSIKFLKPRDERLNNSQYWKLFEHIQKNKIQKWEEMKFYIEDNSYCKMKLILTYFGEKKSKNCGKCSVCEKNKQSIFGKNISGEIMNILAKKPCTIEELSIQLNYQSKENILENLIYLLDSGKVKMLNFRTYAIA</sequence>
<dbReference type="GO" id="GO:0005524">
    <property type="term" value="F:ATP binding"/>
    <property type="evidence" value="ECO:0007669"/>
    <property type="project" value="UniProtKB-KW"/>
</dbReference>
<dbReference type="GO" id="GO:0016787">
    <property type="term" value="F:hydrolase activity"/>
    <property type="evidence" value="ECO:0007669"/>
    <property type="project" value="UniProtKB-KW"/>
</dbReference>
<dbReference type="GO" id="GO:0006281">
    <property type="term" value="P:DNA repair"/>
    <property type="evidence" value="ECO:0007669"/>
    <property type="project" value="TreeGrafter"/>
</dbReference>
<dbReference type="GO" id="GO:0043590">
    <property type="term" value="C:bacterial nucleoid"/>
    <property type="evidence" value="ECO:0007669"/>
    <property type="project" value="TreeGrafter"/>
</dbReference>
<dbReference type="GO" id="GO:0043138">
    <property type="term" value="F:3'-5' DNA helicase activity"/>
    <property type="evidence" value="ECO:0007669"/>
    <property type="project" value="UniProtKB-EC"/>
</dbReference>
<dbReference type="SMART" id="SM00490">
    <property type="entry name" value="HELICc"/>
    <property type="match status" value="1"/>
</dbReference>
<keyword evidence="3" id="KW-0547">Nucleotide-binding</keyword>
<dbReference type="STRING" id="295069.SAMN05421856_101370"/>
<dbReference type="CDD" id="cd17920">
    <property type="entry name" value="DEXHc_RecQ"/>
    <property type="match status" value="1"/>
</dbReference>
<evidence type="ECO:0000256" key="12">
    <source>
        <dbReference type="ARBA" id="ARBA00044550"/>
    </source>
</evidence>
<name>A0A1H7VYY2_9FLAO</name>
<evidence type="ECO:0000256" key="5">
    <source>
        <dbReference type="ARBA" id="ARBA00022806"/>
    </source>
</evidence>
<dbReference type="GO" id="GO:0003677">
    <property type="term" value="F:DNA binding"/>
    <property type="evidence" value="ECO:0007669"/>
    <property type="project" value="UniProtKB-KW"/>
</dbReference>
<dbReference type="EMBL" id="FOBV01000001">
    <property type="protein sequence ID" value="SEM14441.1"/>
    <property type="molecule type" value="Genomic_DNA"/>
</dbReference>
<dbReference type="Pfam" id="PF00271">
    <property type="entry name" value="Helicase_C"/>
    <property type="match status" value="1"/>
</dbReference>
<keyword evidence="16" id="KW-1185">Reference proteome</keyword>
<dbReference type="SUPFAM" id="SSF52540">
    <property type="entry name" value="P-loop containing nucleoside triphosphate hydrolases"/>
    <property type="match status" value="1"/>
</dbReference>
<dbReference type="OrthoDB" id="9763310at2"/>
<evidence type="ECO:0000256" key="9">
    <source>
        <dbReference type="ARBA" id="ARBA00034617"/>
    </source>
</evidence>
<dbReference type="PROSITE" id="PS00519">
    <property type="entry name" value="HTH_ASNC_1"/>
    <property type="match status" value="1"/>
</dbReference>
<dbReference type="InterPro" id="IPR014001">
    <property type="entry name" value="Helicase_ATP-bd"/>
</dbReference>
<keyword evidence="4" id="KW-0378">Hydrolase</keyword>
<dbReference type="InterPro" id="IPR001650">
    <property type="entry name" value="Helicase_C-like"/>
</dbReference>
<dbReference type="GO" id="GO:0006310">
    <property type="term" value="P:DNA recombination"/>
    <property type="evidence" value="ECO:0007669"/>
    <property type="project" value="InterPro"/>
</dbReference>
<organism evidence="15 16">
    <name type="scientific">Chryseobacterium taichungense</name>
    <dbReference type="NCBI Taxonomy" id="295069"/>
    <lineage>
        <taxon>Bacteria</taxon>
        <taxon>Pseudomonadati</taxon>
        <taxon>Bacteroidota</taxon>
        <taxon>Flavobacteriia</taxon>
        <taxon>Flavobacteriales</taxon>
        <taxon>Weeksellaceae</taxon>
        <taxon>Chryseobacterium group</taxon>
        <taxon>Chryseobacterium</taxon>
    </lineage>
</organism>
<dbReference type="InterPro" id="IPR011545">
    <property type="entry name" value="DEAD/DEAH_box_helicase_dom"/>
</dbReference>
<reference evidence="16" key="1">
    <citation type="submission" date="2016-10" db="EMBL/GenBank/DDBJ databases">
        <authorList>
            <person name="Varghese N."/>
            <person name="Submissions S."/>
        </authorList>
    </citation>
    <scope>NUCLEOTIDE SEQUENCE [LARGE SCALE GENOMIC DNA]</scope>
    <source>
        <strain evidence="16">DSM 17453</strain>
    </source>
</reference>
<keyword evidence="7" id="KW-0238">DNA-binding</keyword>
<dbReference type="GO" id="GO:0005737">
    <property type="term" value="C:cytoplasm"/>
    <property type="evidence" value="ECO:0007669"/>
    <property type="project" value="TreeGrafter"/>
</dbReference>
<feature type="domain" description="Helicase C-terminal" evidence="14">
    <location>
        <begin position="224"/>
        <end position="368"/>
    </location>
</feature>
<protein>
    <recommendedName>
        <fullName evidence="11">ATP-dependent DNA helicase RecQ</fullName>
        <ecNumber evidence="10">5.6.2.4</ecNumber>
    </recommendedName>
    <alternativeName>
        <fullName evidence="12">DNA 3'-5' helicase RecQ</fullName>
    </alternativeName>
</protein>
<evidence type="ECO:0000313" key="15">
    <source>
        <dbReference type="EMBL" id="SEM14441.1"/>
    </source>
</evidence>
<dbReference type="RefSeq" id="WP_089998132.1">
    <property type="nucleotide sequence ID" value="NZ_FOBV01000001.1"/>
</dbReference>
<evidence type="ECO:0000256" key="1">
    <source>
        <dbReference type="ARBA" id="ARBA00005446"/>
    </source>
</evidence>
<dbReference type="GO" id="GO:0009378">
    <property type="term" value="F:four-way junction helicase activity"/>
    <property type="evidence" value="ECO:0007669"/>
    <property type="project" value="TreeGrafter"/>
</dbReference>
<dbReference type="InterPro" id="IPR032284">
    <property type="entry name" value="RecQ_Zn-bd"/>
</dbReference>
<evidence type="ECO:0000259" key="14">
    <source>
        <dbReference type="PROSITE" id="PS51194"/>
    </source>
</evidence>
<dbReference type="Pfam" id="PF16124">
    <property type="entry name" value="RecQ_Zn_bind"/>
    <property type="match status" value="1"/>
</dbReference>
<dbReference type="InterPro" id="IPR019885">
    <property type="entry name" value="Tscrpt_reg_HTH_AsnC-type_CS"/>
</dbReference>
<evidence type="ECO:0000256" key="11">
    <source>
        <dbReference type="ARBA" id="ARBA00044535"/>
    </source>
</evidence>